<evidence type="ECO:0000313" key="5">
    <source>
        <dbReference type="Proteomes" id="UP000837857"/>
    </source>
</evidence>
<dbReference type="PANTHER" id="PTHR11161:SF22">
    <property type="entry name" value="ACYLTRANSFERASE 3 DOMAIN-CONTAINING PROTEIN-RELATED"/>
    <property type="match status" value="1"/>
</dbReference>
<dbReference type="Pfam" id="PF01757">
    <property type="entry name" value="Acyl_transf_3"/>
    <property type="match status" value="1"/>
</dbReference>
<feature type="transmembrane region" description="Helical" evidence="1">
    <location>
        <begin position="435"/>
        <end position="456"/>
    </location>
</feature>
<keyword evidence="1" id="KW-0472">Membrane</keyword>
<feature type="transmembrane region" description="Helical" evidence="1">
    <location>
        <begin position="250"/>
        <end position="273"/>
    </location>
</feature>
<keyword evidence="2" id="KW-0732">Signal</keyword>
<feature type="transmembrane region" description="Helical" evidence="1">
    <location>
        <begin position="355"/>
        <end position="375"/>
    </location>
</feature>
<feature type="transmembrane region" description="Helical" evidence="1">
    <location>
        <begin position="143"/>
        <end position="164"/>
    </location>
</feature>
<feature type="transmembrane region" description="Helical" evidence="1">
    <location>
        <begin position="209"/>
        <end position="230"/>
    </location>
</feature>
<gene>
    <name evidence="4" type="ORF">IPOD504_LOCUS8264</name>
</gene>
<feature type="transmembrane region" description="Helical" evidence="1">
    <location>
        <begin position="294"/>
        <end position="314"/>
    </location>
</feature>
<reference evidence="4" key="1">
    <citation type="submission" date="2022-03" db="EMBL/GenBank/DDBJ databases">
        <authorList>
            <person name="Martin H S."/>
        </authorList>
    </citation>
    <scope>NUCLEOTIDE SEQUENCE</scope>
</reference>
<dbReference type="InterPro" id="IPR002656">
    <property type="entry name" value="Acyl_transf_3_dom"/>
</dbReference>
<keyword evidence="1" id="KW-1133">Transmembrane helix</keyword>
<sequence>MGVLWLVLVLSATGSACQLNDEQYHQMPQLFQLDDYEVCLSQRRGAFCMGTFDLVESSNSRLFNVIQKFSEQRTNFNHTRVHRGFCVNSRCHHIEEPSISRTFVKCVRNLTKGLYGLDAKLSSLDYCKTSRTPPPAIDGLDVAFAYACAAILLMNVIGTAYDFFRNVDRKPNRFLMAWSIAQNWRRLTDPYENGDPRLSAFQSIHGMKALTLILVMLAHSVIVYHATYIHNPQFLERANRHPASTLLHNGSVVVQSFIMLSSFLLAYNLIIYVENNPKKQLNLSMYPNVLLNRISRITPLYVFMIGFVTTWWRLSSDGATWAPLVEAECARCRAKWWTQLLYINNFVMPDDKCLIQTWFLAVDMQLYILASFLTLTLGRSPWRAVKILAGLFLFSVLGNFAIAYYFDLKAILFLTYPELLRHQYTAEPSFNWMYMAPWGSLPSSLLGLLAAFLLYHWQKNNFKPEESLTFRVMYRCSLPLCLIWVLSGCLVKDTQSRLVTAVYAALDRPVFCVLIVVAMFGFIHKIDNACWRLMSWSGWRPLSRMSLSILLVHFCYNLTQVAIKTNLARTSIYEIGGNWFVTIFMTYLTSLPLHLLVELPLHMFFKSFIS</sequence>
<evidence type="ECO:0000259" key="3">
    <source>
        <dbReference type="Pfam" id="PF01757"/>
    </source>
</evidence>
<keyword evidence="5" id="KW-1185">Reference proteome</keyword>
<feature type="transmembrane region" description="Helical" evidence="1">
    <location>
        <begin position="468"/>
        <end position="486"/>
    </location>
</feature>
<feature type="transmembrane region" description="Helical" evidence="1">
    <location>
        <begin position="575"/>
        <end position="597"/>
    </location>
</feature>
<name>A0ABN8IF32_9NEOP</name>
<evidence type="ECO:0000256" key="2">
    <source>
        <dbReference type="SAM" id="SignalP"/>
    </source>
</evidence>
<accession>A0ABN8IF32</accession>
<dbReference type="PANTHER" id="PTHR11161">
    <property type="entry name" value="O-ACYLTRANSFERASE"/>
    <property type="match status" value="1"/>
</dbReference>
<feature type="domain" description="Acyltransferase 3" evidence="3">
    <location>
        <begin position="202"/>
        <end position="583"/>
    </location>
</feature>
<feature type="chain" id="PRO_5045193931" description="Acyltransferase 3 domain-containing protein" evidence="2">
    <location>
        <begin position="17"/>
        <end position="610"/>
    </location>
</feature>
<evidence type="ECO:0000256" key="1">
    <source>
        <dbReference type="SAM" id="Phobius"/>
    </source>
</evidence>
<protein>
    <recommendedName>
        <fullName evidence="3">Acyltransferase 3 domain-containing protein</fullName>
    </recommendedName>
</protein>
<feature type="signal peptide" evidence="2">
    <location>
        <begin position="1"/>
        <end position="16"/>
    </location>
</feature>
<evidence type="ECO:0000313" key="4">
    <source>
        <dbReference type="EMBL" id="CAH2052527.1"/>
    </source>
</evidence>
<keyword evidence="1" id="KW-0812">Transmembrane</keyword>
<organism evidence="4 5">
    <name type="scientific">Iphiclides podalirius</name>
    <name type="common">scarce swallowtail</name>
    <dbReference type="NCBI Taxonomy" id="110791"/>
    <lineage>
        <taxon>Eukaryota</taxon>
        <taxon>Metazoa</taxon>
        <taxon>Ecdysozoa</taxon>
        <taxon>Arthropoda</taxon>
        <taxon>Hexapoda</taxon>
        <taxon>Insecta</taxon>
        <taxon>Pterygota</taxon>
        <taxon>Neoptera</taxon>
        <taxon>Endopterygota</taxon>
        <taxon>Lepidoptera</taxon>
        <taxon>Glossata</taxon>
        <taxon>Ditrysia</taxon>
        <taxon>Papilionoidea</taxon>
        <taxon>Papilionidae</taxon>
        <taxon>Papilioninae</taxon>
        <taxon>Iphiclides</taxon>
    </lineage>
</organism>
<dbReference type="EMBL" id="OW152832">
    <property type="protein sequence ID" value="CAH2052527.1"/>
    <property type="molecule type" value="Genomic_DNA"/>
</dbReference>
<dbReference type="InterPro" id="IPR052728">
    <property type="entry name" value="O2_lipid_transport_reg"/>
</dbReference>
<feature type="transmembrane region" description="Helical" evidence="1">
    <location>
        <begin position="498"/>
        <end position="523"/>
    </location>
</feature>
<feature type="non-terminal residue" evidence="4">
    <location>
        <position position="610"/>
    </location>
</feature>
<dbReference type="Proteomes" id="UP000837857">
    <property type="component" value="Chromosome 20"/>
</dbReference>
<feature type="transmembrane region" description="Helical" evidence="1">
    <location>
        <begin position="387"/>
        <end position="406"/>
    </location>
</feature>
<proteinExistence type="predicted"/>